<reference evidence="4 5" key="1">
    <citation type="submission" date="2018-03" db="EMBL/GenBank/DDBJ databases">
        <title>Genomic Encyclopedia of Archaeal and Bacterial Type Strains, Phase II (KMG-II): from individual species to whole genera.</title>
        <authorList>
            <person name="Goeker M."/>
        </authorList>
    </citation>
    <scope>NUCLEOTIDE SEQUENCE [LARGE SCALE GENOMIC DNA]</scope>
    <source>
        <strain evidence="4 5">DSM 44889</strain>
    </source>
</reference>
<evidence type="ECO:0000313" key="5">
    <source>
        <dbReference type="Proteomes" id="UP000245469"/>
    </source>
</evidence>
<proteinExistence type="predicted"/>
<protein>
    <submittedName>
        <fullName evidence="4">Response regulator receiver domain-containing protein</fullName>
    </submittedName>
</protein>
<dbReference type="CDD" id="cd00156">
    <property type="entry name" value="REC"/>
    <property type="match status" value="1"/>
</dbReference>
<dbReference type="InterPro" id="IPR001789">
    <property type="entry name" value="Sig_transdc_resp-reg_receiver"/>
</dbReference>
<accession>A0A316AD33</accession>
<evidence type="ECO:0000313" key="4">
    <source>
        <dbReference type="EMBL" id="PWJ54880.1"/>
    </source>
</evidence>
<dbReference type="InterPro" id="IPR011006">
    <property type="entry name" value="CheY-like_superfamily"/>
</dbReference>
<dbReference type="PANTHER" id="PTHR44591">
    <property type="entry name" value="STRESS RESPONSE REGULATOR PROTEIN 1"/>
    <property type="match status" value="1"/>
</dbReference>
<name>A0A316AD33_9ACTN</name>
<dbReference type="SMART" id="SM00448">
    <property type="entry name" value="REC"/>
    <property type="match status" value="1"/>
</dbReference>
<sequence length="135" mass="14497">MLVVDDTSQIRMLIRLNLELEGHEVDEAADGDECLARLRDPDAPRPNVVTMDAVMEPRDGWSAVAEIRRDPALSDIPVVMVTASVQAHQRARAVQVGVDALVAKPFEPTALVDVVEDLAAAGRPPRGASASPARQ</sequence>
<comment type="caution">
    <text evidence="4">The sequence shown here is derived from an EMBL/GenBank/DDBJ whole genome shotgun (WGS) entry which is preliminary data.</text>
</comment>
<gene>
    <name evidence="4" type="ORF">BXY45_10587</name>
</gene>
<evidence type="ECO:0000256" key="1">
    <source>
        <dbReference type="ARBA" id="ARBA00022553"/>
    </source>
</evidence>
<dbReference type="SUPFAM" id="SSF52172">
    <property type="entry name" value="CheY-like"/>
    <property type="match status" value="1"/>
</dbReference>
<evidence type="ECO:0000256" key="2">
    <source>
        <dbReference type="PROSITE-ProRule" id="PRU00169"/>
    </source>
</evidence>
<feature type="domain" description="Response regulatory" evidence="3">
    <location>
        <begin position="1"/>
        <end position="119"/>
    </location>
</feature>
<dbReference type="PANTHER" id="PTHR44591:SF18">
    <property type="entry name" value="REGULATORY PROTEIN"/>
    <property type="match status" value="1"/>
</dbReference>
<dbReference type="Gene3D" id="3.40.50.2300">
    <property type="match status" value="1"/>
</dbReference>
<dbReference type="EMBL" id="QGDQ01000005">
    <property type="protein sequence ID" value="PWJ54880.1"/>
    <property type="molecule type" value="Genomic_DNA"/>
</dbReference>
<organism evidence="4 5">
    <name type="scientific">Quadrisphaera granulorum</name>
    <dbReference type="NCBI Taxonomy" id="317664"/>
    <lineage>
        <taxon>Bacteria</taxon>
        <taxon>Bacillati</taxon>
        <taxon>Actinomycetota</taxon>
        <taxon>Actinomycetes</taxon>
        <taxon>Kineosporiales</taxon>
        <taxon>Kineosporiaceae</taxon>
        <taxon>Quadrisphaera</taxon>
    </lineage>
</organism>
<dbReference type="GO" id="GO:0000160">
    <property type="term" value="P:phosphorelay signal transduction system"/>
    <property type="evidence" value="ECO:0007669"/>
    <property type="project" value="InterPro"/>
</dbReference>
<dbReference type="Pfam" id="PF00072">
    <property type="entry name" value="Response_reg"/>
    <property type="match status" value="1"/>
</dbReference>
<evidence type="ECO:0000259" key="3">
    <source>
        <dbReference type="PROSITE" id="PS50110"/>
    </source>
</evidence>
<keyword evidence="5" id="KW-1185">Reference proteome</keyword>
<dbReference type="Proteomes" id="UP000245469">
    <property type="component" value="Unassembled WGS sequence"/>
</dbReference>
<dbReference type="AlphaFoldDB" id="A0A316AD33"/>
<feature type="modified residue" description="4-aspartylphosphate" evidence="2">
    <location>
        <position position="52"/>
    </location>
</feature>
<dbReference type="InterPro" id="IPR050595">
    <property type="entry name" value="Bact_response_regulator"/>
</dbReference>
<dbReference type="PROSITE" id="PS50110">
    <property type="entry name" value="RESPONSE_REGULATORY"/>
    <property type="match status" value="1"/>
</dbReference>
<keyword evidence="1 2" id="KW-0597">Phosphoprotein</keyword>